<evidence type="ECO:0000313" key="1">
    <source>
        <dbReference type="EMBL" id="KAI5663278.1"/>
    </source>
</evidence>
<accession>A0ACC0AV13</accession>
<name>A0ACC0AV13_CATRO</name>
<sequence length="234" mass="24924">MDKVPAYVHPSHIVPDVLTMRHEHRSGLILSVDHETCHMLPDMSDNLIHTSLLQEVDDMTIGLLEEPPSSPTQYTNYSVAGPVEKRAPVPPYLGGRGRVDPKHGGEREGGGSDGRGRADPGSYVLLDLFDSLALDASTFSLDLTLVAPSHPSRAGTSYIPPYLFDSLDTDYVQPPPSTGGMSYAPPPLSAVGLSFDLPPPSGKVASFVPRMPISCASSSDSEHGDEPANDVTPV</sequence>
<reference evidence="2" key="1">
    <citation type="journal article" date="2023" name="Nat. Plants">
        <title>Single-cell RNA sequencing provides a high-resolution roadmap for understanding the multicellular compartmentation of specialized metabolism.</title>
        <authorList>
            <person name="Sun S."/>
            <person name="Shen X."/>
            <person name="Li Y."/>
            <person name="Li Y."/>
            <person name="Wang S."/>
            <person name="Li R."/>
            <person name="Zhang H."/>
            <person name="Shen G."/>
            <person name="Guo B."/>
            <person name="Wei J."/>
            <person name="Xu J."/>
            <person name="St-Pierre B."/>
            <person name="Chen S."/>
            <person name="Sun C."/>
        </authorList>
    </citation>
    <scope>NUCLEOTIDE SEQUENCE [LARGE SCALE GENOMIC DNA]</scope>
</reference>
<comment type="caution">
    <text evidence="1">The sequence shown here is derived from an EMBL/GenBank/DDBJ whole genome shotgun (WGS) entry which is preliminary data.</text>
</comment>
<protein>
    <submittedName>
        <fullName evidence="1">Uncharacterized protein</fullName>
    </submittedName>
</protein>
<organism evidence="1 2">
    <name type="scientific">Catharanthus roseus</name>
    <name type="common">Madagascar periwinkle</name>
    <name type="synonym">Vinca rosea</name>
    <dbReference type="NCBI Taxonomy" id="4058"/>
    <lineage>
        <taxon>Eukaryota</taxon>
        <taxon>Viridiplantae</taxon>
        <taxon>Streptophyta</taxon>
        <taxon>Embryophyta</taxon>
        <taxon>Tracheophyta</taxon>
        <taxon>Spermatophyta</taxon>
        <taxon>Magnoliopsida</taxon>
        <taxon>eudicotyledons</taxon>
        <taxon>Gunneridae</taxon>
        <taxon>Pentapetalae</taxon>
        <taxon>asterids</taxon>
        <taxon>lamiids</taxon>
        <taxon>Gentianales</taxon>
        <taxon>Apocynaceae</taxon>
        <taxon>Rauvolfioideae</taxon>
        <taxon>Vinceae</taxon>
        <taxon>Catharanthinae</taxon>
        <taxon>Catharanthus</taxon>
    </lineage>
</organism>
<gene>
    <name evidence="1" type="ORF">M9H77_22601</name>
</gene>
<evidence type="ECO:0000313" key="2">
    <source>
        <dbReference type="Proteomes" id="UP001060085"/>
    </source>
</evidence>
<proteinExistence type="predicted"/>
<keyword evidence="2" id="KW-1185">Reference proteome</keyword>
<dbReference type="Proteomes" id="UP001060085">
    <property type="component" value="Linkage Group LG05"/>
</dbReference>
<dbReference type="EMBL" id="CM044705">
    <property type="protein sequence ID" value="KAI5663278.1"/>
    <property type="molecule type" value="Genomic_DNA"/>
</dbReference>